<protein>
    <recommendedName>
        <fullName evidence="3">Transposase</fullName>
    </recommendedName>
</protein>
<proteinExistence type="predicted"/>
<keyword evidence="2" id="KW-1185">Reference proteome</keyword>
<dbReference type="Proteomes" id="UP000032668">
    <property type="component" value="Unassembled WGS sequence"/>
</dbReference>
<dbReference type="EMBL" id="BANC01000011">
    <property type="protein sequence ID" value="GAN78887.1"/>
    <property type="molecule type" value="Genomic_DNA"/>
</dbReference>
<reference evidence="1 2" key="1">
    <citation type="submission" date="2012-11" db="EMBL/GenBank/DDBJ databases">
        <title>Whole genome sequence of Acidocella aminolytica 101 = DSM 11237.</title>
        <authorList>
            <person name="Azuma Y."/>
            <person name="Higashiura N."/>
            <person name="Hirakawa H."/>
            <person name="Matsushita K."/>
        </authorList>
    </citation>
    <scope>NUCLEOTIDE SEQUENCE [LARGE SCALE GENOMIC DNA]</scope>
    <source>
        <strain evidence="2">101 / DSM 11237</strain>
    </source>
</reference>
<dbReference type="OrthoDB" id="2065409at2"/>
<accession>A0A0D6PB55</accession>
<name>A0A0D6PB55_9PROT</name>
<sequence length="77" mass="8473">MLGEARSTIQDDLKRARVTGLTWPLPDDVTNAALEVPDNLKACVNAEWSSERFCRWGASAAPNTEELMIAFLAGRSH</sequence>
<organism evidence="1 2">
    <name type="scientific">Acidocella aminolytica 101 = DSM 11237</name>
    <dbReference type="NCBI Taxonomy" id="1120923"/>
    <lineage>
        <taxon>Bacteria</taxon>
        <taxon>Pseudomonadati</taxon>
        <taxon>Pseudomonadota</taxon>
        <taxon>Alphaproteobacteria</taxon>
        <taxon>Acetobacterales</taxon>
        <taxon>Acidocellaceae</taxon>
        <taxon>Acidocella</taxon>
    </lineage>
</organism>
<comment type="caution">
    <text evidence="1">The sequence shown here is derived from an EMBL/GenBank/DDBJ whole genome shotgun (WGS) entry which is preliminary data.</text>
</comment>
<evidence type="ECO:0008006" key="3">
    <source>
        <dbReference type="Google" id="ProtNLM"/>
    </source>
</evidence>
<dbReference type="AlphaFoldDB" id="A0A0D6PB55"/>
<evidence type="ECO:0000313" key="1">
    <source>
        <dbReference type="EMBL" id="GAN78887.1"/>
    </source>
</evidence>
<dbReference type="RefSeq" id="WP_048877379.1">
    <property type="nucleotide sequence ID" value="NZ_BANC01000011.1"/>
</dbReference>
<evidence type="ECO:0000313" key="2">
    <source>
        <dbReference type="Proteomes" id="UP000032668"/>
    </source>
</evidence>
<gene>
    <name evidence="1" type="ORF">Aam_011_008</name>
</gene>